<accession>X1TZY3</accession>
<dbReference type="EMBL" id="BARW01030894">
    <property type="protein sequence ID" value="GAJ10834.1"/>
    <property type="molecule type" value="Genomic_DNA"/>
</dbReference>
<name>X1TZY3_9ZZZZ</name>
<protein>
    <submittedName>
        <fullName evidence="1">Uncharacterized protein</fullName>
    </submittedName>
</protein>
<gene>
    <name evidence="1" type="ORF">S12H4_49271</name>
</gene>
<organism evidence="1">
    <name type="scientific">marine sediment metagenome</name>
    <dbReference type="NCBI Taxonomy" id="412755"/>
    <lineage>
        <taxon>unclassified sequences</taxon>
        <taxon>metagenomes</taxon>
        <taxon>ecological metagenomes</taxon>
    </lineage>
</organism>
<proteinExistence type="predicted"/>
<evidence type="ECO:0000313" key="1">
    <source>
        <dbReference type="EMBL" id="GAJ10834.1"/>
    </source>
</evidence>
<dbReference type="AlphaFoldDB" id="X1TZY3"/>
<reference evidence="1" key="1">
    <citation type="journal article" date="2014" name="Front. Microbiol.">
        <title>High frequency of phylogenetically diverse reductive dehalogenase-homologous genes in deep subseafloor sedimentary metagenomes.</title>
        <authorList>
            <person name="Kawai M."/>
            <person name="Futagami T."/>
            <person name="Toyoda A."/>
            <person name="Takaki Y."/>
            <person name="Nishi S."/>
            <person name="Hori S."/>
            <person name="Arai W."/>
            <person name="Tsubouchi T."/>
            <person name="Morono Y."/>
            <person name="Uchiyama I."/>
            <person name="Ito T."/>
            <person name="Fujiyama A."/>
            <person name="Inagaki F."/>
            <person name="Takami H."/>
        </authorList>
    </citation>
    <scope>NUCLEOTIDE SEQUENCE</scope>
    <source>
        <strain evidence="1">Expedition CK06-06</strain>
    </source>
</reference>
<sequence length="130" mass="14796">MNWFIPSIILILQYLQATGIRKDMKEKLQEIIDKLAELVPEIPAPLAPIIITPQRSNRYHVFEFVTNPAIAWVNHPMGIKDYLEKHDVKFGVYMTVLAIGGGFTYRVNSAAESLCAAFVGEEWEDFEIAE</sequence>
<comment type="caution">
    <text evidence="1">The sequence shown here is derived from an EMBL/GenBank/DDBJ whole genome shotgun (WGS) entry which is preliminary data.</text>
</comment>
<feature type="non-terminal residue" evidence="1">
    <location>
        <position position="130"/>
    </location>
</feature>